<dbReference type="InterPro" id="IPR013154">
    <property type="entry name" value="ADH-like_N"/>
</dbReference>
<keyword evidence="4" id="KW-0560">Oxidoreductase</keyword>
<gene>
    <name evidence="8" type="ORF">GpartN1_g7145.t1</name>
</gene>
<dbReference type="GO" id="GO:0005829">
    <property type="term" value="C:cytosol"/>
    <property type="evidence" value="ECO:0007669"/>
    <property type="project" value="TreeGrafter"/>
</dbReference>
<sequence length="447" mass="48017">MLIFGLLQSLYHGSSKRVKKFVDETIYSYSVLKISTPDHSCFLILVCFVFHYKYTCRNMKIRAAVLEQMGKPLPYSVSKPLTIQELDLEGPEEDEVLVKMWYVGLCHSDLSVINGSRPRPTPMVLGHEAMGQVLQIGPGVDNVSVGDLVSCIFVPGCGQCEGCRIGRPTTCIPGAEANKRGVLLCGKTHLFRTRAPEKQPVYHMGGTSGFATHAVLSKHSVIKVDPSMPPQYAALLGCGVITGVGAVTNSAKVTFGSTVAIVGLGGVGLCGLLGAKACGASLILAVDLEEQKLAKAKEFGATHTYRVQKKDSLSKTVENICQLIGPFHKGLDYAFEMAGNGPALQIAYGITKPGGTTVTIGLPDPAVDLNIQQVSITAEERTLIGSYLGSGVAVRDLPRYVELYKKGVLPLEKLVSGIIPLNQINEGFDMLEKGEVIRILVNLKDEN</sequence>
<dbReference type="GO" id="GO:0008270">
    <property type="term" value="F:zinc ion binding"/>
    <property type="evidence" value="ECO:0007669"/>
    <property type="project" value="InterPro"/>
</dbReference>
<evidence type="ECO:0000256" key="3">
    <source>
        <dbReference type="ARBA" id="ARBA00022833"/>
    </source>
</evidence>
<keyword evidence="2 6" id="KW-0479">Metal-binding</keyword>
<evidence type="ECO:0000256" key="4">
    <source>
        <dbReference type="ARBA" id="ARBA00023002"/>
    </source>
</evidence>
<feature type="domain" description="Enoyl reductase (ER)" evidence="7">
    <location>
        <begin position="76"/>
        <end position="441"/>
    </location>
</feature>
<dbReference type="Gene3D" id="3.40.50.720">
    <property type="entry name" value="NAD(P)-binding Rossmann-like Domain"/>
    <property type="match status" value="1"/>
</dbReference>
<name>A0A9C7UTJ3_9RHOD</name>
<organism evidence="8 9">
    <name type="scientific">Galdieria partita</name>
    <dbReference type="NCBI Taxonomy" id="83374"/>
    <lineage>
        <taxon>Eukaryota</taxon>
        <taxon>Rhodophyta</taxon>
        <taxon>Bangiophyceae</taxon>
        <taxon>Galdieriales</taxon>
        <taxon>Galdieriaceae</taxon>
        <taxon>Galdieria</taxon>
    </lineage>
</organism>
<comment type="caution">
    <text evidence="8">The sequence shown here is derived from an EMBL/GenBank/DDBJ whole genome shotgun (WGS) entry which is preliminary data.</text>
</comment>
<reference evidence="8" key="1">
    <citation type="journal article" date="2022" name="Proc. Natl. Acad. Sci. U.S.A.">
        <title>Life cycle and functional genomics of the unicellular red alga Galdieria for elucidating algal and plant evolution and industrial use.</title>
        <authorList>
            <person name="Hirooka S."/>
            <person name="Itabashi T."/>
            <person name="Ichinose T.M."/>
            <person name="Onuma R."/>
            <person name="Fujiwara T."/>
            <person name="Yamashita S."/>
            <person name="Jong L.W."/>
            <person name="Tomita R."/>
            <person name="Iwane A.H."/>
            <person name="Miyagishima S.Y."/>
        </authorList>
    </citation>
    <scope>NUCLEOTIDE SEQUENCE</scope>
    <source>
        <strain evidence="8">NBRC 102759</strain>
    </source>
</reference>
<evidence type="ECO:0000256" key="6">
    <source>
        <dbReference type="RuleBase" id="RU361277"/>
    </source>
</evidence>
<dbReference type="Pfam" id="PF00107">
    <property type="entry name" value="ADH_zinc_N"/>
    <property type="match status" value="1"/>
</dbReference>
<dbReference type="InterPro" id="IPR013149">
    <property type="entry name" value="ADH-like_C"/>
</dbReference>
<dbReference type="SMART" id="SM00829">
    <property type="entry name" value="PKS_ER"/>
    <property type="match status" value="1"/>
</dbReference>
<dbReference type="PANTHER" id="PTHR43880">
    <property type="entry name" value="ALCOHOL DEHYDROGENASE"/>
    <property type="match status" value="1"/>
</dbReference>
<keyword evidence="3 6" id="KW-0862">Zinc</keyword>
<dbReference type="GO" id="GO:0046294">
    <property type="term" value="P:formaldehyde catabolic process"/>
    <property type="evidence" value="ECO:0007669"/>
    <property type="project" value="TreeGrafter"/>
</dbReference>
<protein>
    <recommendedName>
        <fullName evidence="7">Enoyl reductase (ER) domain-containing protein</fullName>
    </recommendedName>
</protein>
<dbReference type="InterPro" id="IPR020843">
    <property type="entry name" value="ER"/>
</dbReference>
<dbReference type="PANTHER" id="PTHR43880:SF12">
    <property type="entry name" value="ALCOHOL DEHYDROGENASE CLASS-3"/>
    <property type="match status" value="1"/>
</dbReference>
<comment type="cofactor">
    <cofactor evidence="1 6">
        <name>Zn(2+)</name>
        <dbReference type="ChEBI" id="CHEBI:29105"/>
    </cofactor>
</comment>
<dbReference type="OrthoDB" id="3941538at2759"/>
<accession>A0A9C7UTJ3</accession>
<proteinExistence type="inferred from homology"/>
<dbReference type="Pfam" id="PF08240">
    <property type="entry name" value="ADH_N"/>
    <property type="match status" value="1"/>
</dbReference>
<evidence type="ECO:0000256" key="2">
    <source>
        <dbReference type="ARBA" id="ARBA00022723"/>
    </source>
</evidence>
<dbReference type="SUPFAM" id="SSF50129">
    <property type="entry name" value="GroES-like"/>
    <property type="match status" value="2"/>
</dbReference>
<evidence type="ECO:0000313" key="9">
    <source>
        <dbReference type="Proteomes" id="UP001061958"/>
    </source>
</evidence>
<evidence type="ECO:0000313" key="8">
    <source>
        <dbReference type="EMBL" id="GJQ15354.1"/>
    </source>
</evidence>
<dbReference type="GO" id="GO:0051903">
    <property type="term" value="F:S-(hydroxymethyl)glutathione dehydrogenase [NAD(P)+] activity"/>
    <property type="evidence" value="ECO:0007669"/>
    <property type="project" value="TreeGrafter"/>
</dbReference>
<reference evidence="8" key="2">
    <citation type="submission" date="2022-01" db="EMBL/GenBank/DDBJ databases">
        <authorList>
            <person name="Hirooka S."/>
            <person name="Miyagishima S.Y."/>
        </authorList>
    </citation>
    <scope>NUCLEOTIDE SEQUENCE</scope>
    <source>
        <strain evidence="8">NBRC 102759</strain>
    </source>
</reference>
<evidence type="ECO:0000259" key="7">
    <source>
        <dbReference type="SMART" id="SM00829"/>
    </source>
</evidence>
<evidence type="ECO:0000256" key="1">
    <source>
        <dbReference type="ARBA" id="ARBA00001947"/>
    </source>
</evidence>
<keyword evidence="5" id="KW-0520">NAD</keyword>
<dbReference type="Proteomes" id="UP001061958">
    <property type="component" value="Unassembled WGS sequence"/>
</dbReference>
<dbReference type="InterPro" id="IPR011032">
    <property type="entry name" value="GroES-like_sf"/>
</dbReference>
<dbReference type="EMBL" id="BQMJ01000068">
    <property type="protein sequence ID" value="GJQ15354.1"/>
    <property type="molecule type" value="Genomic_DNA"/>
</dbReference>
<dbReference type="InterPro" id="IPR036291">
    <property type="entry name" value="NAD(P)-bd_dom_sf"/>
</dbReference>
<keyword evidence="9" id="KW-1185">Reference proteome</keyword>
<dbReference type="FunFam" id="3.40.50.720:FF:000003">
    <property type="entry name" value="S-(hydroxymethyl)glutathione dehydrogenase"/>
    <property type="match status" value="1"/>
</dbReference>
<dbReference type="Gene3D" id="3.90.180.10">
    <property type="entry name" value="Medium-chain alcohol dehydrogenases, catalytic domain"/>
    <property type="match status" value="1"/>
</dbReference>
<dbReference type="InterPro" id="IPR002328">
    <property type="entry name" value="ADH_Zn_CS"/>
</dbReference>
<comment type="similarity">
    <text evidence="6">Belongs to the zinc-containing alcohol dehydrogenase family.</text>
</comment>
<dbReference type="AlphaFoldDB" id="A0A9C7UTJ3"/>
<dbReference type="SUPFAM" id="SSF51735">
    <property type="entry name" value="NAD(P)-binding Rossmann-fold domains"/>
    <property type="match status" value="1"/>
</dbReference>
<evidence type="ECO:0000256" key="5">
    <source>
        <dbReference type="ARBA" id="ARBA00023027"/>
    </source>
</evidence>
<dbReference type="PROSITE" id="PS00059">
    <property type="entry name" value="ADH_ZINC"/>
    <property type="match status" value="1"/>
</dbReference>